<feature type="domain" description="HPt" evidence="6">
    <location>
        <begin position="144"/>
        <end position="233"/>
    </location>
</feature>
<dbReference type="PANTHER" id="PTHR44591">
    <property type="entry name" value="STRESS RESPONSE REGULATOR PROTEIN 1"/>
    <property type="match status" value="1"/>
</dbReference>
<dbReference type="CDD" id="cd00156">
    <property type="entry name" value="REC"/>
    <property type="match status" value="1"/>
</dbReference>
<feature type="modified residue" description="4-aspartylphosphate" evidence="4">
    <location>
        <position position="59"/>
    </location>
</feature>
<feature type="modified residue" description="Phosphohistidine" evidence="3">
    <location>
        <position position="183"/>
    </location>
</feature>
<proteinExistence type="predicted"/>
<evidence type="ECO:0000256" key="1">
    <source>
        <dbReference type="ARBA" id="ARBA00022553"/>
    </source>
</evidence>
<dbReference type="InterPro" id="IPR008207">
    <property type="entry name" value="Sig_transdc_His_kin_Hpt_dom"/>
</dbReference>
<evidence type="ECO:0000313" key="8">
    <source>
        <dbReference type="Proteomes" id="UP000515977"/>
    </source>
</evidence>
<dbReference type="Pfam" id="PF01627">
    <property type="entry name" value="Hpt"/>
    <property type="match status" value="1"/>
</dbReference>
<evidence type="ECO:0000259" key="5">
    <source>
        <dbReference type="PROSITE" id="PS50110"/>
    </source>
</evidence>
<dbReference type="Gene3D" id="3.40.50.2300">
    <property type="match status" value="1"/>
</dbReference>
<name>A0A7G9QUS5_9GAMM</name>
<dbReference type="KEGG" id="tbv:H9L17_02745"/>
<keyword evidence="2" id="KW-0902">Two-component regulatory system</keyword>
<dbReference type="SMART" id="SM00448">
    <property type="entry name" value="REC"/>
    <property type="match status" value="1"/>
</dbReference>
<accession>A0A7G9QUS5</accession>
<organism evidence="7 8">
    <name type="scientific">Thermomonas brevis</name>
    <dbReference type="NCBI Taxonomy" id="215691"/>
    <lineage>
        <taxon>Bacteria</taxon>
        <taxon>Pseudomonadati</taxon>
        <taxon>Pseudomonadota</taxon>
        <taxon>Gammaproteobacteria</taxon>
        <taxon>Lysobacterales</taxon>
        <taxon>Lysobacteraceae</taxon>
        <taxon>Thermomonas</taxon>
    </lineage>
</organism>
<evidence type="ECO:0000256" key="3">
    <source>
        <dbReference type="PROSITE-ProRule" id="PRU00110"/>
    </source>
</evidence>
<keyword evidence="8" id="KW-1185">Reference proteome</keyword>
<evidence type="ECO:0000256" key="4">
    <source>
        <dbReference type="PROSITE-ProRule" id="PRU00169"/>
    </source>
</evidence>
<dbReference type="InterPro" id="IPR036641">
    <property type="entry name" value="HPT_dom_sf"/>
</dbReference>
<dbReference type="Gene3D" id="1.20.120.160">
    <property type="entry name" value="HPT domain"/>
    <property type="match status" value="1"/>
</dbReference>
<dbReference type="GO" id="GO:0000160">
    <property type="term" value="P:phosphorelay signal transduction system"/>
    <property type="evidence" value="ECO:0007669"/>
    <property type="project" value="UniProtKB-KW"/>
</dbReference>
<dbReference type="Proteomes" id="UP000515977">
    <property type="component" value="Chromosome"/>
</dbReference>
<dbReference type="InterPro" id="IPR001789">
    <property type="entry name" value="Sig_transdc_resp-reg_receiver"/>
</dbReference>
<dbReference type="PANTHER" id="PTHR44591:SF21">
    <property type="entry name" value="TWO-COMPONENT RESPONSE REGULATOR"/>
    <property type="match status" value="1"/>
</dbReference>
<dbReference type="PROSITE" id="PS50894">
    <property type="entry name" value="HPT"/>
    <property type="match status" value="1"/>
</dbReference>
<evidence type="ECO:0000259" key="6">
    <source>
        <dbReference type="PROSITE" id="PS50894"/>
    </source>
</evidence>
<gene>
    <name evidence="7" type="ORF">H9L17_02745</name>
</gene>
<dbReference type="SUPFAM" id="SSF47226">
    <property type="entry name" value="Histidine-containing phosphotransfer domain, HPT domain"/>
    <property type="match status" value="1"/>
</dbReference>
<protein>
    <submittedName>
        <fullName evidence="7">Response regulator</fullName>
    </submittedName>
</protein>
<dbReference type="AlphaFoldDB" id="A0A7G9QUS5"/>
<feature type="domain" description="Response regulatory" evidence="5">
    <location>
        <begin position="10"/>
        <end position="124"/>
    </location>
</feature>
<evidence type="ECO:0000256" key="2">
    <source>
        <dbReference type="ARBA" id="ARBA00023012"/>
    </source>
</evidence>
<dbReference type="InterPro" id="IPR011006">
    <property type="entry name" value="CheY-like_superfamily"/>
</dbReference>
<dbReference type="EMBL" id="CP060711">
    <property type="protein sequence ID" value="QNN47100.1"/>
    <property type="molecule type" value="Genomic_DNA"/>
</dbReference>
<dbReference type="InterPro" id="IPR050595">
    <property type="entry name" value="Bact_response_regulator"/>
</dbReference>
<dbReference type="GO" id="GO:0004672">
    <property type="term" value="F:protein kinase activity"/>
    <property type="evidence" value="ECO:0007669"/>
    <property type="project" value="UniProtKB-ARBA"/>
</dbReference>
<reference evidence="7 8" key="1">
    <citation type="submission" date="2020-08" db="EMBL/GenBank/DDBJ databases">
        <title>Genome sequence of Thermomonas brevis KACC 16975T.</title>
        <authorList>
            <person name="Hyun D.-W."/>
            <person name="Bae J.-W."/>
        </authorList>
    </citation>
    <scope>NUCLEOTIDE SEQUENCE [LARGE SCALE GENOMIC DNA]</scope>
    <source>
        <strain evidence="7 8">KACC 16975</strain>
    </source>
</reference>
<dbReference type="Pfam" id="PF00072">
    <property type="entry name" value="Response_reg"/>
    <property type="match status" value="1"/>
</dbReference>
<dbReference type="RefSeq" id="WP_187570848.1">
    <property type="nucleotide sequence ID" value="NZ_CP060711.1"/>
</dbReference>
<dbReference type="SUPFAM" id="SSF52172">
    <property type="entry name" value="CheY-like"/>
    <property type="match status" value="1"/>
</dbReference>
<sequence>MNHSPADIPRLLLVEDDPTSAAFLAAAAAALPALPVTATSLADAERVCLDQAFDLFLFDANLPDGRGEDLLRTLRERGIGTAALAHTADLDADMHARLLAAGFAEVLRKPLGMHAFHAALRRHLPDAAARPWDDAAALAALGGQHAHVQALRKLFLAELPQQRDRIVHAATHADISALRAELHKLSAGCGFVGAARLGIAVQALQAALTDRTALYALERAVDEILAARPAAPP</sequence>
<keyword evidence="1 4" id="KW-0597">Phosphoprotein</keyword>
<dbReference type="PROSITE" id="PS50110">
    <property type="entry name" value="RESPONSE_REGULATORY"/>
    <property type="match status" value="1"/>
</dbReference>
<evidence type="ECO:0000313" key="7">
    <source>
        <dbReference type="EMBL" id="QNN47100.1"/>
    </source>
</evidence>